<evidence type="ECO:0000313" key="2">
    <source>
        <dbReference type="EMBL" id="ADN35270.1"/>
    </source>
</evidence>
<organism evidence="2 3">
    <name type="scientific">Methanolacinia petrolearia (strain DSM 11571 / OCM 486 / SEBR 4847)</name>
    <name type="common">Methanoplanus petrolearius</name>
    <dbReference type="NCBI Taxonomy" id="679926"/>
    <lineage>
        <taxon>Archaea</taxon>
        <taxon>Methanobacteriati</taxon>
        <taxon>Methanobacteriota</taxon>
        <taxon>Stenosarchaea group</taxon>
        <taxon>Methanomicrobia</taxon>
        <taxon>Methanomicrobiales</taxon>
        <taxon>Methanomicrobiaceae</taxon>
        <taxon>Methanolacinia</taxon>
    </lineage>
</organism>
<evidence type="ECO:0000313" key="3">
    <source>
        <dbReference type="Proteomes" id="UP000006565"/>
    </source>
</evidence>
<proteinExistence type="predicted"/>
<dbReference type="PANTHER" id="PTHR34070:SF1">
    <property type="entry name" value="DNA ALKYLATION REPAIR PROTEIN"/>
    <property type="match status" value="1"/>
</dbReference>
<gene>
    <name evidence="2" type="ordered locus">Mpet_0496</name>
</gene>
<dbReference type="Pfam" id="PF08713">
    <property type="entry name" value="DNA_alkylation"/>
    <property type="match status" value="1"/>
</dbReference>
<dbReference type="HOGENOM" id="CLU_079880_2_0_2"/>
<name>E1RH46_METP4</name>
<sequence>MINMIYGSYFFTCADPFSIYFIGSTLYPGREYKLSQKMLMEEIIGRIREELRSFPEEDRNPGVQRFFKENIKCYGLKSAPVKKVIGSYWKEVKGLEKEEIFSLCEELFSSGYTEEASIASVWAEKCSGRFEEGDIETFHRWIDSYIDNWAKCDVLCNHAVGDYIMMFPHRIADLKEWAKSENRWLRRASAVTLIIPAKKGFFLDDIFEISDILLEDGEDMVQKGYGWMLKDASITHMDEVFAYVMKNKRRMPRTALRYAIERMPKEMKAEAMKKDW</sequence>
<dbReference type="PANTHER" id="PTHR34070">
    <property type="entry name" value="ARMADILLO-TYPE FOLD"/>
    <property type="match status" value="1"/>
</dbReference>
<dbReference type="KEGG" id="mpi:Mpet_0496"/>
<dbReference type="InterPro" id="IPR016024">
    <property type="entry name" value="ARM-type_fold"/>
</dbReference>
<dbReference type="AlphaFoldDB" id="E1RH46"/>
<keyword evidence="3" id="KW-1185">Reference proteome</keyword>
<protein>
    <submittedName>
        <fullName evidence="2">DNA alkylation repair enzyme</fullName>
    </submittedName>
</protein>
<feature type="transmembrane region" description="Helical" evidence="1">
    <location>
        <begin position="6"/>
        <end position="27"/>
    </location>
</feature>
<dbReference type="STRING" id="679926.Mpet_0496"/>
<evidence type="ECO:0000256" key="1">
    <source>
        <dbReference type="SAM" id="Phobius"/>
    </source>
</evidence>
<dbReference type="InterPro" id="IPR014825">
    <property type="entry name" value="DNA_alkylation"/>
</dbReference>
<dbReference type="Gene3D" id="1.25.10.90">
    <property type="match status" value="1"/>
</dbReference>
<dbReference type="SUPFAM" id="SSF48371">
    <property type="entry name" value="ARM repeat"/>
    <property type="match status" value="1"/>
</dbReference>
<dbReference type="Proteomes" id="UP000006565">
    <property type="component" value="Chromosome"/>
</dbReference>
<accession>E1RH46</accession>
<keyword evidence="1" id="KW-0812">Transmembrane</keyword>
<dbReference type="CDD" id="cd06561">
    <property type="entry name" value="AlkD_like"/>
    <property type="match status" value="1"/>
</dbReference>
<dbReference type="eggNOG" id="arCOG05122">
    <property type="taxonomic scope" value="Archaea"/>
</dbReference>
<keyword evidence="1" id="KW-1133">Transmembrane helix</keyword>
<keyword evidence="1" id="KW-0472">Membrane</keyword>
<dbReference type="EMBL" id="CP002117">
    <property type="protein sequence ID" value="ADN35270.1"/>
    <property type="molecule type" value="Genomic_DNA"/>
</dbReference>
<reference evidence="2 3" key="1">
    <citation type="journal article" date="2010" name="Stand. Genomic Sci.">
        <title>Complete genome sequence of Methanoplanus petrolearius type strain (SEBR 4847).</title>
        <authorList>
            <person name="Brambilla E."/>
            <person name="Djao O.D."/>
            <person name="Daligault H."/>
            <person name="Lapidus A."/>
            <person name="Lucas S."/>
            <person name="Hammon N."/>
            <person name="Nolan M."/>
            <person name="Tice H."/>
            <person name="Cheng J.F."/>
            <person name="Han C."/>
            <person name="Tapia R."/>
            <person name="Goodwin L."/>
            <person name="Pitluck S."/>
            <person name="Liolios K."/>
            <person name="Ivanova N."/>
            <person name="Mavromatis K."/>
            <person name="Mikhailova N."/>
            <person name="Pati A."/>
            <person name="Chen A."/>
            <person name="Palaniappan K."/>
            <person name="Land M."/>
            <person name="Hauser L."/>
            <person name="Chang Y.J."/>
            <person name="Jeffries C.D."/>
            <person name="Rohde M."/>
            <person name="Spring S."/>
            <person name="Sikorski J."/>
            <person name="Goker M."/>
            <person name="Woyke T."/>
            <person name="Bristow J."/>
            <person name="Eisen J.A."/>
            <person name="Markowitz V."/>
            <person name="Hugenholtz P."/>
            <person name="Kyrpides N.C."/>
            <person name="Klenk H.P."/>
        </authorList>
    </citation>
    <scope>NUCLEOTIDE SEQUENCE [LARGE SCALE GENOMIC DNA]</scope>
    <source>
        <strain evidence="3">DSM 11571 / OCM 486 / SEBR 4847</strain>
    </source>
</reference>